<dbReference type="Pfam" id="PF13335">
    <property type="entry name" value="Mg_chelatase_C"/>
    <property type="match status" value="1"/>
</dbReference>
<accession>A0A1W9NYL9</accession>
<dbReference type="STRING" id="1968527.B5M47_01945"/>
<dbReference type="Gene3D" id="3.40.50.300">
    <property type="entry name" value="P-loop containing nucleotide triphosphate hydrolases"/>
    <property type="match status" value="1"/>
</dbReference>
<evidence type="ECO:0000256" key="2">
    <source>
        <dbReference type="ARBA" id="ARBA00022741"/>
    </source>
</evidence>
<dbReference type="SMART" id="SM00382">
    <property type="entry name" value="AAA"/>
    <property type="match status" value="1"/>
</dbReference>
<dbReference type="Pfam" id="PF13541">
    <property type="entry name" value="ChlI"/>
    <property type="match status" value="1"/>
</dbReference>
<dbReference type="GO" id="GO:0005524">
    <property type="term" value="F:ATP binding"/>
    <property type="evidence" value="ECO:0007669"/>
    <property type="project" value="UniProtKB-KW"/>
</dbReference>
<dbReference type="PANTHER" id="PTHR32039">
    <property type="entry name" value="MAGNESIUM-CHELATASE SUBUNIT CHLI"/>
    <property type="match status" value="1"/>
</dbReference>
<reference evidence="6" key="1">
    <citation type="submission" date="2017-03" db="EMBL/GenBank/DDBJ databases">
        <title>Novel pathways for hydrocarbon cycling and metabolic interdependencies in hydrothermal sediment communities.</title>
        <authorList>
            <person name="Dombrowski N."/>
            <person name="Seitz K."/>
            <person name="Teske A."/>
            <person name="Baker B."/>
        </authorList>
    </citation>
    <scope>NUCLEOTIDE SEQUENCE [LARGE SCALE GENOMIC DNA]</scope>
</reference>
<comment type="similarity">
    <text evidence="1">Belongs to the Mg-chelatase subunits D/I family. ComM subfamily.</text>
</comment>
<feature type="domain" description="MCM C-terminal AAA(+) ATPase" evidence="4">
    <location>
        <begin position="293"/>
        <end position="390"/>
    </location>
</feature>
<sequence>MLAKIYSGTMLGLQGKPVEVEVDLAKKGFPSFKIVGLPDKAVNEARDRVRSALLNSNIDFPKYRLTVNLAPANLPKEGSAFDLPIAVGIMLASGQLPPTQELKKSIFVGELSLEGCLRKTAGILPLTLWAKSRGFKQIFLPAVNAKEASIVKGINILPLETLAQLVYHFQALKTISPHPPTEIKDLIEQPSSKIDFDSIKGQEQAKRALIIAAAGGHNVFMIGPPGSGKTLLARALPSILPRLTEDEALEVTQIYSISGNLPSRKSLITRRPFRSPHHTTSRIGLIGGGSKPQPGEISLAHRGVLFLDEFPEYARHVLESLRQPMEDGEVTISRAAASLTFPAKFMLVAAANPCPCGYLNSKQKKCSCLPAQINRYQKRISGPILDRIDIHLHVPEVASQKILPSKRKITASEGLTTKKARTLVQKARDVQFMRFKDYPHLTCNAEIGPKEIERFCQLEDSARQLLQQAYTRYHLTARGYHKVIKVARTIADLSQDKLISADAVSEALRYRRREWSI</sequence>
<dbReference type="AlphaFoldDB" id="A0A1W9NYL9"/>
<dbReference type="GO" id="GO:0003677">
    <property type="term" value="F:DNA binding"/>
    <property type="evidence" value="ECO:0007669"/>
    <property type="project" value="InterPro"/>
</dbReference>
<dbReference type="SUPFAM" id="SSF52540">
    <property type="entry name" value="P-loop containing nucleoside triphosphate hydrolases"/>
    <property type="match status" value="1"/>
</dbReference>
<dbReference type="InterPro" id="IPR003593">
    <property type="entry name" value="AAA+_ATPase"/>
</dbReference>
<dbReference type="Gene3D" id="3.30.230.10">
    <property type="match status" value="1"/>
</dbReference>
<name>A0A1W9NYL9_UNCC3</name>
<dbReference type="EMBL" id="MZGJ01000008">
    <property type="protein sequence ID" value="OQX51112.1"/>
    <property type="molecule type" value="Genomic_DNA"/>
</dbReference>
<dbReference type="InterPro" id="IPR020568">
    <property type="entry name" value="Ribosomal_Su5_D2-typ_SF"/>
</dbReference>
<dbReference type="InterPro" id="IPR014721">
    <property type="entry name" value="Ribsml_uS5_D2-typ_fold_subgr"/>
</dbReference>
<dbReference type="Pfam" id="PF01078">
    <property type="entry name" value="Mg_chelatase"/>
    <property type="match status" value="1"/>
</dbReference>
<evidence type="ECO:0000256" key="1">
    <source>
        <dbReference type="ARBA" id="ARBA00006354"/>
    </source>
</evidence>
<proteinExistence type="inferred from homology"/>
<dbReference type="PRINTS" id="PR01657">
    <property type="entry name" value="MCMFAMILY"/>
</dbReference>
<evidence type="ECO:0000313" key="6">
    <source>
        <dbReference type="Proteomes" id="UP000192520"/>
    </source>
</evidence>
<evidence type="ECO:0000259" key="4">
    <source>
        <dbReference type="PROSITE" id="PS50051"/>
    </source>
</evidence>
<evidence type="ECO:0000256" key="3">
    <source>
        <dbReference type="ARBA" id="ARBA00022840"/>
    </source>
</evidence>
<gene>
    <name evidence="5" type="ORF">B5M47_01945</name>
</gene>
<dbReference type="SUPFAM" id="SSF54211">
    <property type="entry name" value="Ribosomal protein S5 domain 2-like"/>
    <property type="match status" value="1"/>
</dbReference>
<dbReference type="NCBIfam" id="TIGR00368">
    <property type="entry name" value="YifB family Mg chelatase-like AAA ATPase"/>
    <property type="match status" value="1"/>
</dbReference>
<dbReference type="InterPro" id="IPR001208">
    <property type="entry name" value="MCM_dom"/>
</dbReference>
<dbReference type="Proteomes" id="UP000192520">
    <property type="component" value="Unassembled WGS sequence"/>
</dbReference>
<dbReference type="InterPro" id="IPR045006">
    <property type="entry name" value="CHLI-like"/>
</dbReference>
<organism evidence="5 6">
    <name type="scientific">candidate division CPR3 bacterium 4484_211</name>
    <dbReference type="NCBI Taxonomy" id="1968527"/>
    <lineage>
        <taxon>Bacteria</taxon>
        <taxon>Bacteria division CPR3</taxon>
    </lineage>
</organism>
<dbReference type="InterPro" id="IPR000523">
    <property type="entry name" value="Mg_chelatse_chII-like_cat_dom"/>
</dbReference>
<keyword evidence="3" id="KW-0067">ATP-binding</keyword>
<dbReference type="InterPro" id="IPR025158">
    <property type="entry name" value="Mg_chelat-rel_C"/>
</dbReference>
<dbReference type="PANTHER" id="PTHR32039:SF7">
    <property type="entry name" value="COMPETENCE PROTEIN COMM"/>
    <property type="match status" value="1"/>
</dbReference>
<dbReference type="PROSITE" id="PS50051">
    <property type="entry name" value="MCM_2"/>
    <property type="match status" value="1"/>
</dbReference>
<comment type="caution">
    <text evidence="5">The sequence shown here is derived from an EMBL/GenBank/DDBJ whole genome shotgun (WGS) entry which is preliminary data.</text>
</comment>
<dbReference type="InterPro" id="IPR004482">
    <property type="entry name" value="Mg_chelat-rel"/>
</dbReference>
<evidence type="ECO:0000313" key="5">
    <source>
        <dbReference type="EMBL" id="OQX51112.1"/>
    </source>
</evidence>
<keyword evidence="2" id="KW-0547">Nucleotide-binding</keyword>
<protein>
    <submittedName>
        <fullName evidence="5">Magnesium chelatase</fullName>
    </submittedName>
</protein>
<dbReference type="InterPro" id="IPR027417">
    <property type="entry name" value="P-loop_NTPase"/>
</dbReference>